<gene>
    <name evidence="1" type="ORF">CHYS00102_LOCUS10125</name>
</gene>
<proteinExistence type="predicted"/>
<sequence length="104" mass="11781">MDTWLSEKTDTWNIGTMLFFILTAKRPYSLAGKPTNDAVRQLIVNGVRPELPPDIAGSDDVAIRAMVTEMYHALEYDPRTRRDAHQIYKNLAQAVEQISKTDTS</sequence>
<dbReference type="Gene3D" id="1.10.510.10">
    <property type="entry name" value="Transferase(Phosphotransferase) domain 1"/>
    <property type="match status" value="1"/>
</dbReference>
<evidence type="ECO:0008006" key="2">
    <source>
        <dbReference type="Google" id="ProtNLM"/>
    </source>
</evidence>
<dbReference type="SUPFAM" id="SSF56112">
    <property type="entry name" value="Protein kinase-like (PK-like)"/>
    <property type="match status" value="1"/>
</dbReference>
<name>A0A7S1BD00_9STRA</name>
<organism evidence="1">
    <name type="scientific">Corethron hystrix</name>
    <dbReference type="NCBI Taxonomy" id="216773"/>
    <lineage>
        <taxon>Eukaryota</taxon>
        <taxon>Sar</taxon>
        <taxon>Stramenopiles</taxon>
        <taxon>Ochrophyta</taxon>
        <taxon>Bacillariophyta</taxon>
        <taxon>Coscinodiscophyceae</taxon>
        <taxon>Corethrophycidae</taxon>
        <taxon>Corethrales</taxon>
        <taxon>Corethraceae</taxon>
        <taxon>Corethron</taxon>
    </lineage>
</organism>
<dbReference type="AlphaFoldDB" id="A0A7S1BD00"/>
<reference evidence="1" key="1">
    <citation type="submission" date="2021-01" db="EMBL/GenBank/DDBJ databases">
        <authorList>
            <person name="Corre E."/>
            <person name="Pelletier E."/>
            <person name="Niang G."/>
            <person name="Scheremetjew M."/>
            <person name="Finn R."/>
            <person name="Kale V."/>
            <person name="Holt S."/>
            <person name="Cochrane G."/>
            <person name="Meng A."/>
            <person name="Brown T."/>
            <person name="Cohen L."/>
        </authorList>
    </citation>
    <scope>NUCLEOTIDE SEQUENCE</scope>
    <source>
        <strain evidence="1">308</strain>
    </source>
</reference>
<dbReference type="InterPro" id="IPR011009">
    <property type="entry name" value="Kinase-like_dom_sf"/>
</dbReference>
<accession>A0A7S1BD00</accession>
<protein>
    <recommendedName>
        <fullName evidence="2">Protein kinase domain-containing protein</fullName>
    </recommendedName>
</protein>
<dbReference type="EMBL" id="HBFR01013897">
    <property type="protein sequence ID" value="CAD8882930.1"/>
    <property type="molecule type" value="Transcribed_RNA"/>
</dbReference>
<evidence type="ECO:0000313" key="1">
    <source>
        <dbReference type="EMBL" id="CAD8882930.1"/>
    </source>
</evidence>